<evidence type="ECO:0000256" key="5">
    <source>
        <dbReference type="ARBA" id="ARBA00023136"/>
    </source>
</evidence>
<dbReference type="PANTHER" id="PTHR19282">
    <property type="entry name" value="TETRASPANIN"/>
    <property type="match status" value="1"/>
</dbReference>
<dbReference type="GeneID" id="101854316"/>
<evidence type="ECO:0000256" key="2">
    <source>
        <dbReference type="ARBA" id="ARBA00006840"/>
    </source>
</evidence>
<dbReference type="SUPFAM" id="SSF48652">
    <property type="entry name" value="Tetraspanin"/>
    <property type="match status" value="1"/>
</dbReference>
<comment type="similarity">
    <text evidence="2 6">Belongs to the tetraspanin (TM4SF) family.</text>
</comment>
<evidence type="ECO:0000256" key="4">
    <source>
        <dbReference type="ARBA" id="ARBA00022989"/>
    </source>
</evidence>
<proteinExistence type="inferred from homology"/>
<feature type="transmembrane region" description="Helical" evidence="6">
    <location>
        <begin position="90"/>
        <end position="114"/>
    </location>
</feature>
<dbReference type="PRINTS" id="PR00259">
    <property type="entry name" value="TMFOUR"/>
</dbReference>
<gene>
    <name evidence="8" type="primary">LOC101854316</name>
</gene>
<protein>
    <recommendedName>
        <fullName evidence="6">Tetraspanin</fullName>
    </recommendedName>
</protein>
<reference evidence="8" key="1">
    <citation type="submission" date="2025-08" db="UniProtKB">
        <authorList>
            <consortium name="RefSeq"/>
        </authorList>
    </citation>
    <scope>IDENTIFICATION</scope>
</reference>
<evidence type="ECO:0000256" key="1">
    <source>
        <dbReference type="ARBA" id="ARBA00004141"/>
    </source>
</evidence>
<feature type="transmembrane region" description="Helical" evidence="6">
    <location>
        <begin position="234"/>
        <end position="259"/>
    </location>
</feature>
<dbReference type="Proteomes" id="UP000694888">
    <property type="component" value="Unplaced"/>
</dbReference>
<keyword evidence="3 6" id="KW-0812">Transmembrane</keyword>
<dbReference type="PIRSF" id="PIRSF002419">
    <property type="entry name" value="Tetraspanin"/>
    <property type="match status" value="1"/>
</dbReference>
<feature type="transmembrane region" description="Helical" evidence="6">
    <location>
        <begin position="7"/>
        <end position="32"/>
    </location>
</feature>
<dbReference type="InterPro" id="IPR000301">
    <property type="entry name" value="Tetraspanin_animals"/>
</dbReference>
<feature type="transmembrane region" description="Helical" evidence="6">
    <location>
        <begin position="60"/>
        <end position="83"/>
    </location>
</feature>
<evidence type="ECO:0000256" key="6">
    <source>
        <dbReference type="RuleBase" id="RU361218"/>
    </source>
</evidence>
<keyword evidence="7" id="KW-1185">Reference proteome</keyword>
<name>A0ABM0ZWB0_APLCA</name>
<sequence length="271" mass="29711">MATCCKVAVIVVNVLMLLVGLVFLIVGAWTYLDREDVLYLSKVNDDATYSDVELPGFLEVVAAVAIASGGCMVVLSILGLCGAGRNSRCLLALSAGFLVVLFLLQLCVIALTVLTQRRVESNLHEGLMNGIRDQYIGNLNFVNRFSSSYDNAQVTFECCGVDNYTDFGSSTKWIDRTSLKVPKTCCKLDKSRYIHDRVYVHSVDERCGHKPFSNNSHIDKPCFEDIKGWINETVYMLLVSSAVVAGVQVLGILVAICMIRNLGSSPKGYEA</sequence>
<keyword evidence="5 6" id="KW-0472">Membrane</keyword>
<evidence type="ECO:0000313" key="7">
    <source>
        <dbReference type="Proteomes" id="UP000694888"/>
    </source>
</evidence>
<dbReference type="Gene3D" id="1.10.1450.10">
    <property type="entry name" value="Tetraspanin"/>
    <property type="match status" value="1"/>
</dbReference>
<dbReference type="InterPro" id="IPR018499">
    <property type="entry name" value="Tetraspanin/Peripherin"/>
</dbReference>
<dbReference type="InterPro" id="IPR008952">
    <property type="entry name" value="Tetraspanin_EC2_sf"/>
</dbReference>
<keyword evidence="4 6" id="KW-1133">Transmembrane helix</keyword>
<accession>A0ABM0ZWB0</accession>
<dbReference type="PANTHER" id="PTHR19282:SF544">
    <property type="entry name" value="TETRASPANIN"/>
    <property type="match status" value="1"/>
</dbReference>
<dbReference type="RefSeq" id="XP_012935863.1">
    <property type="nucleotide sequence ID" value="XM_013080409.2"/>
</dbReference>
<evidence type="ECO:0000256" key="3">
    <source>
        <dbReference type="ARBA" id="ARBA00022692"/>
    </source>
</evidence>
<comment type="subcellular location">
    <subcellularLocation>
        <location evidence="1 6">Membrane</location>
        <topology evidence="1 6">Multi-pass membrane protein</topology>
    </subcellularLocation>
</comment>
<evidence type="ECO:0000313" key="8">
    <source>
        <dbReference type="RefSeq" id="XP_012935863.1"/>
    </source>
</evidence>
<dbReference type="Pfam" id="PF00335">
    <property type="entry name" value="Tetraspanin"/>
    <property type="match status" value="1"/>
</dbReference>
<organism evidence="7 8">
    <name type="scientific">Aplysia californica</name>
    <name type="common">California sea hare</name>
    <dbReference type="NCBI Taxonomy" id="6500"/>
    <lineage>
        <taxon>Eukaryota</taxon>
        <taxon>Metazoa</taxon>
        <taxon>Spiralia</taxon>
        <taxon>Lophotrochozoa</taxon>
        <taxon>Mollusca</taxon>
        <taxon>Gastropoda</taxon>
        <taxon>Heterobranchia</taxon>
        <taxon>Euthyneura</taxon>
        <taxon>Tectipleura</taxon>
        <taxon>Aplysiida</taxon>
        <taxon>Aplysioidea</taxon>
        <taxon>Aplysiidae</taxon>
        <taxon>Aplysia</taxon>
    </lineage>
</organism>